<evidence type="ECO:0000256" key="2">
    <source>
        <dbReference type="ARBA" id="ARBA00022801"/>
    </source>
</evidence>
<dbReference type="Proteomes" id="UP001460888">
    <property type="component" value="Unassembled WGS sequence"/>
</dbReference>
<dbReference type="InterPro" id="IPR036412">
    <property type="entry name" value="HAD-like_sf"/>
</dbReference>
<dbReference type="SUPFAM" id="SSF56784">
    <property type="entry name" value="HAD-like"/>
    <property type="match status" value="1"/>
</dbReference>
<dbReference type="NCBIfam" id="TIGR01488">
    <property type="entry name" value="HAD-SF-IB"/>
    <property type="match status" value="1"/>
</dbReference>
<dbReference type="InterPro" id="IPR023214">
    <property type="entry name" value="HAD_sf"/>
</dbReference>
<reference evidence="4 5" key="1">
    <citation type="submission" date="2013-03" db="EMBL/GenBank/DDBJ databases">
        <title>Salinisphaera dokdonensis CL-ES53 Genome Sequencing.</title>
        <authorList>
            <person name="Li C."/>
            <person name="Lai Q."/>
            <person name="Shao Z."/>
        </authorList>
    </citation>
    <scope>NUCLEOTIDE SEQUENCE [LARGE SCALE GENOMIC DNA]</scope>
    <source>
        <strain evidence="4 5">CL-ES53</strain>
    </source>
</reference>
<organism evidence="4 5">
    <name type="scientific">Salinisphaera dokdonensis CL-ES53</name>
    <dbReference type="NCBI Taxonomy" id="1304272"/>
    <lineage>
        <taxon>Bacteria</taxon>
        <taxon>Pseudomonadati</taxon>
        <taxon>Pseudomonadota</taxon>
        <taxon>Gammaproteobacteria</taxon>
        <taxon>Salinisphaerales</taxon>
        <taxon>Salinisphaeraceae</taxon>
        <taxon>Salinisphaera</taxon>
    </lineage>
</organism>
<proteinExistence type="predicted"/>
<keyword evidence="2" id="KW-0378">Hydrolase</keyword>
<dbReference type="PANTHER" id="PTHR43344:SF13">
    <property type="entry name" value="PHOSPHATASE RV3661-RELATED"/>
    <property type="match status" value="1"/>
</dbReference>
<evidence type="ECO:0000256" key="3">
    <source>
        <dbReference type="ARBA" id="ARBA00022842"/>
    </source>
</evidence>
<sequence>MRLVLFDIDGTLVPGASSEARFARYLWDEGALGVRQLLAFAWFCLRYFPRYGRHVMQKNKAYLSGHTKAEIAALARDFVATRLSPALYPPALERLRAHQAAGDRIALLSGTPQFIADALAESLGVGHSHAALCATDGRHYTAAPPVRHPYGPTKIDAAEALARETGLSLETAVAFGDSITDAHLFRVVEEAVAVQPDKHLSEVADGAGWEVLLDRMTAPAKHDQQDLRR</sequence>
<dbReference type="Gene3D" id="1.20.1440.100">
    <property type="entry name" value="SG protein - dephosphorylation function"/>
    <property type="match status" value="1"/>
</dbReference>
<accession>A0ABV2B087</accession>
<protein>
    <submittedName>
        <fullName evidence="4">Haloacid dehalogenase</fullName>
    </submittedName>
</protein>
<dbReference type="Pfam" id="PF12710">
    <property type="entry name" value="HAD"/>
    <property type="match status" value="1"/>
</dbReference>
<dbReference type="Gene3D" id="3.40.50.1000">
    <property type="entry name" value="HAD superfamily/HAD-like"/>
    <property type="match status" value="1"/>
</dbReference>
<keyword evidence="3" id="KW-0460">Magnesium</keyword>
<keyword evidence="1" id="KW-0479">Metal-binding</keyword>
<dbReference type="InterPro" id="IPR050582">
    <property type="entry name" value="HAD-like_SerB"/>
</dbReference>
<gene>
    <name evidence="4" type="ORF">SADO_06987</name>
</gene>
<evidence type="ECO:0000313" key="4">
    <source>
        <dbReference type="EMBL" id="MES1928980.1"/>
    </source>
</evidence>
<comment type="caution">
    <text evidence="4">The sequence shown here is derived from an EMBL/GenBank/DDBJ whole genome shotgun (WGS) entry which is preliminary data.</text>
</comment>
<dbReference type="EMBL" id="APND01000002">
    <property type="protein sequence ID" value="MES1928980.1"/>
    <property type="molecule type" value="Genomic_DNA"/>
</dbReference>
<evidence type="ECO:0000256" key="1">
    <source>
        <dbReference type="ARBA" id="ARBA00022723"/>
    </source>
</evidence>
<dbReference type="PANTHER" id="PTHR43344">
    <property type="entry name" value="PHOSPHOSERINE PHOSPHATASE"/>
    <property type="match status" value="1"/>
</dbReference>
<keyword evidence="5" id="KW-1185">Reference proteome</keyword>
<dbReference type="InterPro" id="IPR006385">
    <property type="entry name" value="HAD_hydro_SerB1"/>
</dbReference>
<evidence type="ECO:0000313" key="5">
    <source>
        <dbReference type="Proteomes" id="UP001460888"/>
    </source>
</evidence>
<name>A0ABV2B087_9GAMM</name>
<dbReference type="RefSeq" id="WP_353110444.1">
    <property type="nucleotide sequence ID" value="NZ_APND01000002.1"/>
</dbReference>
<dbReference type="NCBIfam" id="TIGR01490">
    <property type="entry name" value="HAD-SF-IB-hyp1"/>
    <property type="match status" value="1"/>
</dbReference>